<dbReference type="EMBL" id="JAADZA010000022">
    <property type="protein sequence ID" value="NEV13109.1"/>
    <property type="molecule type" value="Genomic_DNA"/>
</dbReference>
<dbReference type="SUPFAM" id="SSF56235">
    <property type="entry name" value="N-terminal nucleophile aminohydrolases (Ntn hydrolases)"/>
    <property type="match status" value="1"/>
</dbReference>
<dbReference type="InterPro" id="IPR000101">
    <property type="entry name" value="GGT_peptidase"/>
</dbReference>
<dbReference type="GO" id="GO:0006751">
    <property type="term" value="P:glutathione catabolic process"/>
    <property type="evidence" value="ECO:0007669"/>
    <property type="project" value="UniProtKB-UniRule"/>
</dbReference>
<reference evidence="8 9" key="1">
    <citation type="submission" date="2020-02" db="EMBL/GenBank/DDBJ databases">
        <title>Draft genome sequence of Rhizobium tropici.</title>
        <authorList>
            <person name="Khayi S."/>
            <person name="Jemo M."/>
        </authorList>
    </citation>
    <scope>NUCLEOTIDE SEQUENCE [LARGE SCALE GENOMIC DNA]</scope>
    <source>
        <strain evidence="8 9">A12</strain>
    </source>
</reference>
<dbReference type="GO" id="GO:0036374">
    <property type="term" value="F:glutathione hydrolase activity"/>
    <property type="evidence" value="ECO:0007669"/>
    <property type="project" value="UniProtKB-UniRule"/>
</dbReference>
<dbReference type="GO" id="GO:0103068">
    <property type="term" value="F:leukotriene C4 gamma-glutamyl transferase activity"/>
    <property type="evidence" value="ECO:0007669"/>
    <property type="project" value="UniProtKB-EC"/>
</dbReference>
<accession>A0A6P1C7C5</accession>
<dbReference type="Proteomes" id="UP000471190">
    <property type="component" value="Unassembled WGS sequence"/>
</dbReference>
<organism evidence="8 9">
    <name type="scientific">Rhizobium tropici</name>
    <dbReference type="NCBI Taxonomy" id="398"/>
    <lineage>
        <taxon>Bacteria</taxon>
        <taxon>Pseudomonadati</taxon>
        <taxon>Pseudomonadota</taxon>
        <taxon>Alphaproteobacteria</taxon>
        <taxon>Hyphomicrobiales</taxon>
        <taxon>Rhizobiaceae</taxon>
        <taxon>Rhizobium/Agrobacterium group</taxon>
        <taxon>Rhizobium</taxon>
    </lineage>
</organism>
<evidence type="ECO:0000256" key="1">
    <source>
        <dbReference type="ARBA" id="ARBA00001049"/>
    </source>
</evidence>
<reference evidence="7 10" key="2">
    <citation type="submission" date="2020-08" db="EMBL/GenBank/DDBJ databases">
        <title>Genomic Encyclopedia of Type Strains, Phase IV (KMG-V): Genome sequencing to study the core and pangenomes of soil and plant-associated prokaryotes.</title>
        <authorList>
            <person name="Whitman W."/>
        </authorList>
    </citation>
    <scope>NUCLEOTIDE SEQUENCE [LARGE SCALE GENOMIC DNA]</scope>
    <source>
        <strain evidence="7 10">SEMIA 4059</strain>
    </source>
</reference>
<dbReference type="Pfam" id="PF01019">
    <property type="entry name" value="G_glu_transpept"/>
    <property type="match status" value="1"/>
</dbReference>
<evidence type="ECO:0000256" key="2">
    <source>
        <dbReference type="ARBA" id="ARBA00001089"/>
    </source>
</evidence>
<dbReference type="GO" id="GO:0006750">
    <property type="term" value="P:glutathione biosynthetic process"/>
    <property type="evidence" value="ECO:0007669"/>
    <property type="project" value="UniProtKB-KW"/>
</dbReference>
<comment type="PTM">
    <text evidence="6">Cleaved by autocatalysis into a large and a small subunit.</text>
</comment>
<evidence type="ECO:0000313" key="9">
    <source>
        <dbReference type="Proteomes" id="UP000471190"/>
    </source>
</evidence>
<keyword evidence="10" id="KW-1185">Reference proteome</keyword>
<sequence length="528" mass="57010">MRDFQLPGRSAAMAMNGMAATHNPHATRVAIEVLRSGGAAIDAAVAAAAVLAVVEPQQTGIGGDCFVLFTNNATGEVIGYNGSGRTPHALPTSGLAPEGATQIEDSSPHSVTVPGAIDAWTRLVADHGRKEIAELLAPAISFARNGFPVHPRVARDWSAEAARLRRDPNAVRVFLPRGRPMRAGEVFRNPGLAEALSLIAAKGRDGFYKGPVAKEIVDYLRSLGGYHTEEDFAIAEGEYVTPVCSTYRGIEVCQIPPNNQGITALLMLNILEGYGLSALEPLGAERLHLEVEAGRLAYRDRDAFVCDTRHAAFPLEEILSKDYAARLREEISPQRIATHLPPPLMRKSDTVYLTVVDRDRNCVSFINSVYSGFGSTRVTPTYGITLQNRGMGFSLDPNHPNAVGPGKRPLHTIMPGMALKDGRPWLVYGVMGGDYQPFGHTHVLTGVTDFGLDPQEAIDQPRIFHSMDKTVVEHSVPQKTIELLRKMGHSIVEATEPHGGGQMIMIDWDEGVLIGGSDGRMDGCALGY</sequence>
<dbReference type="EMBL" id="JACHBF010000003">
    <property type="protein sequence ID" value="MBB6491092.1"/>
    <property type="molecule type" value="Genomic_DNA"/>
</dbReference>
<evidence type="ECO:0000256" key="5">
    <source>
        <dbReference type="PIRSR" id="PIRSR600101-2"/>
    </source>
</evidence>
<comment type="catalytic activity">
    <reaction evidence="2 6">
        <text>glutathione + H2O = L-cysteinylglycine + L-glutamate</text>
        <dbReference type="Rhea" id="RHEA:28807"/>
        <dbReference type="ChEBI" id="CHEBI:15377"/>
        <dbReference type="ChEBI" id="CHEBI:29985"/>
        <dbReference type="ChEBI" id="CHEBI:57925"/>
        <dbReference type="ChEBI" id="CHEBI:61694"/>
        <dbReference type="EC" id="3.4.19.13"/>
    </reaction>
</comment>
<dbReference type="PRINTS" id="PR01210">
    <property type="entry name" value="GGTRANSPTASE"/>
</dbReference>
<protein>
    <recommendedName>
        <fullName evidence="6">Glutathione hydrolase proenzyme</fullName>
        <ecNumber evidence="6">2.3.2.2</ecNumber>
        <ecNumber evidence="6">3.4.19.13</ecNumber>
    </recommendedName>
    <component>
        <recommendedName>
            <fullName evidence="6">Glutathione hydrolase large chain</fullName>
        </recommendedName>
    </component>
    <component>
        <recommendedName>
            <fullName evidence="6">Glutathione hydrolase small chain</fullName>
        </recommendedName>
    </component>
</protein>
<keyword evidence="6" id="KW-0865">Zymogen</keyword>
<keyword evidence="6 8" id="KW-0808">Transferase</keyword>
<dbReference type="NCBIfam" id="TIGR00066">
    <property type="entry name" value="g_glut_trans"/>
    <property type="match status" value="1"/>
</dbReference>
<evidence type="ECO:0000313" key="7">
    <source>
        <dbReference type="EMBL" id="MBB6491092.1"/>
    </source>
</evidence>
<dbReference type="InterPro" id="IPR043138">
    <property type="entry name" value="GGT_lsub"/>
</dbReference>
<dbReference type="Gene3D" id="3.60.20.40">
    <property type="match status" value="1"/>
</dbReference>
<dbReference type="EC" id="2.3.2.2" evidence="6"/>
<comment type="catalytic activity">
    <reaction evidence="1 6">
        <text>an S-substituted glutathione + H2O = an S-substituted L-cysteinylglycine + L-glutamate</text>
        <dbReference type="Rhea" id="RHEA:59468"/>
        <dbReference type="ChEBI" id="CHEBI:15377"/>
        <dbReference type="ChEBI" id="CHEBI:29985"/>
        <dbReference type="ChEBI" id="CHEBI:90779"/>
        <dbReference type="ChEBI" id="CHEBI:143103"/>
        <dbReference type="EC" id="3.4.19.13"/>
    </reaction>
</comment>
<dbReference type="PANTHER" id="PTHR43881">
    <property type="entry name" value="GAMMA-GLUTAMYLTRANSPEPTIDASE (AFU_ORTHOLOGUE AFUA_4G13580)"/>
    <property type="match status" value="1"/>
</dbReference>
<comment type="caution">
    <text evidence="8">The sequence shown here is derived from an EMBL/GenBank/DDBJ whole genome shotgun (WGS) entry which is preliminary data.</text>
</comment>
<dbReference type="RefSeq" id="WP_015342282.1">
    <property type="nucleotide sequence ID" value="NZ_JAADZA010000022.1"/>
</dbReference>
<comment type="similarity">
    <text evidence="6">Belongs to the gamma-glutamyltransferase family.</text>
</comment>
<comment type="pathway">
    <text evidence="6">Sulfur metabolism; glutathione metabolism.</text>
</comment>
<feature type="active site" description="Nucleophile" evidence="4">
    <location>
        <position position="350"/>
    </location>
</feature>
<keyword evidence="6" id="KW-0317">Glutathione biosynthesis</keyword>
<dbReference type="Proteomes" id="UP000526625">
    <property type="component" value="Unassembled WGS sequence"/>
</dbReference>
<evidence type="ECO:0000313" key="10">
    <source>
        <dbReference type="Proteomes" id="UP000526625"/>
    </source>
</evidence>
<dbReference type="InterPro" id="IPR029055">
    <property type="entry name" value="Ntn_hydrolases_N"/>
</dbReference>
<dbReference type="InterPro" id="IPR052896">
    <property type="entry name" value="GGT-like_enzyme"/>
</dbReference>
<proteinExistence type="inferred from homology"/>
<dbReference type="EC" id="3.4.19.13" evidence="6"/>
<name>A0A6P1C7C5_RHITR</name>
<gene>
    <name evidence="8" type="primary">ggt</name>
    <name evidence="7" type="ORF">GGD45_001489</name>
    <name evidence="8" type="ORF">GXW80_19130</name>
</gene>
<evidence type="ECO:0000256" key="4">
    <source>
        <dbReference type="PIRSR" id="PIRSR600101-1"/>
    </source>
</evidence>
<dbReference type="UniPathway" id="UPA00204"/>
<dbReference type="Gene3D" id="1.10.246.130">
    <property type="match status" value="1"/>
</dbReference>
<dbReference type="InterPro" id="IPR043137">
    <property type="entry name" value="GGT_ssub_C"/>
</dbReference>
<keyword evidence="6 7" id="KW-0378">Hydrolase</keyword>
<evidence type="ECO:0000256" key="3">
    <source>
        <dbReference type="ARBA" id="ARBA00047417"/>
    </source>
</evidence>
<dbReference type="PANTHER" id="PTHR43881:SF1">
    <property type="entry name" value="GAMMA-GLUTAMYLTRANSPEPTIDASE (AFU_ORTHOLOGUE AFUA_4G13580)"/>
    <property type="match status" value="1"/>
</dbReference>
<keyword evidence="6 8" id="KW-0012">Acyltransferase</keyword>
<evidence type="ECO:0000313" key="8">
    <source>
        <dbReference type="EMBL" id="NEV13109.1"/>
    </source>
</evidence>
<feature type="binding site" evidence="5">
    <location>
        <position position="433"/>
    </location>
    <ligand>
        <name>L-glutamate</name>
        <dbReference type="ChEBI" id="CHEBI:29985"/>
    </ligand>
</feature>
<dbReference type="AlphaFoldDB" id="A0A6P1C7C5"/>
<comment type="catalytic activity">
    <reaction evidence="3 6">
        <text>an N-terminal (5-L-glutamyl)-[peptide] + an alpha-amino acid = 5-L-glutamyl amino acid + an N-terminal L-alpha-aminoacyl-[peptide]</text>
        <dbReference type="Rhea" id="RHEA:23904"/>
        <dbReference type="Rhea" id="RHEA-COMP:9780"/>
        <dbReference type="Rhea" id="RHEA-COMP:9795"/>
        <dbReference type="ChEBI" id="CHEBI:77644"/>
        <dbReference type="ChEBI" id="CHEBI:78597"/>
        <dbReference type="ChEBI" id="CHEBI:78599"/>
        <dbReference type="ChEBI" id="CHEBI:78608"/>
        <dbReference type="EC" id="2.3.2.2"/>
    </reaction>
</comment>
<evidence type="ECO:0000256" key="6">
    <source>
        <dbReference type="RuleBase" id="RU368036"/>
    </source>
</evidence>
<comment type="subunit">
    <text evidence="6">This enzyme consists of two polypeptide chains, which are synthesized in precursor form from a single polypeptide.</text>
</comment>